<dbReference type="Proteomes" id="UP001596414">
    <property type="component" value="Unassembled WGS sequence"/>
</dbReference>
<evidence type="ECO:0000256" key="1">
    <source>
        <dbReference type="ARBA" id="ARBA00001946"/>
    </source>
</evidence>
<dbReference type="Gene3D" id="3.90.79.10">
    <property type="entry name" value="Nucleoside Triphosphate Pyrophosphohydrolase"/>
    <property type="match status" value="1"/>
</dbReference>
<dbReference type="Pfam" id="PF00293">
    <property type="entry name" value="NUDIX"/>
    <property type="match status" value="1"/>
</dbReference>
<accession>A0ABD5X0A2</accession>
<evidence type="ECO:0000259" key="3">
    <source>
        <dbReference type="PROSITE" id="PS51462"/>
    </source>
</evidence>
<evidence type="ECO:0000313" key="5">
    <source>
        <dbReference type="Proteomes" id="UP001596414"/>
    </source>
</evidence>
<dbReference type="RefSeq" id="WP_267637669.1">
    <property type="nucleotide sequence ID" value="NZ_JAODIY010000010.1"/>
</dbReference>
<evidence type="ECO:0000256" key="2">
    <source>
        <dbReference type="ARBA" id="ARBA00022801"/>
    </source>
</evidence>
<dbReference type="SUPFAM" id="SSF55811">
    <property type="entry name" value="Nudix"/>
    <property type="match status" value="1"/>
</dbReference>
<gene>
    <name evidence="4" type="ORF">ACFQJ7_00990</name>
</gene>
<reference evidence="4 5" key="1">
    <citation type="journal article" date="2014" name="Int. J. Syst. Evol. Microbiol.">
        <title>Complete genome sequence of Corynebacterium casei LMG S-19264T (=DSM 44701T), isolated from a smear-ripened cheese.</title>
        <authorList>
            <consortium name="US DOE Joint Genome Institute (JGI-PGF)"/>
            <person name="Walter F."/>
            <person name="Albersmeier A."/>
            <person name="Kalinowski J."/>
            <person name="Ruckert C."/>
        </authorList>
    </citation>
    <scope>NUCLEOTIDE SEQUENCE [LARGE SCALE GENOMIC DNA]</scope>
    <source>
        <strain evidence="4 5">CGMCC 4.7215</strain>
    </source>
</reference>
<evidence type="ECO:0000313" key="4">
    <source>
        <dbReference type="EMBL" id="MFC7124620.1"/>
    </source>
</evidence>
<keyword evidence="2" id="KW-0378">Hydrolase</keyword>
<dbReference type="PANTHER" id="PTHR43046:SF16">
    <property type="entry name" value="ADP-RIBOSE PYROPHOSPHATASE YJHB-RELATED"/>
    <property type="match status" value="1"/>
</dbReference>
<proteinExistence type="predicted"/>
<dbReference type="PANTHER" id="PTHR43046">
    <property type="entry name" value="GDP-MANNOSE MANNOSYL HYDROLASE"/>
    <property type="match status" value="1"/>
</dbReference>
<feature type="domain" description="Nudix hydrolase" evidence="3">
    <location>
        <begin position="45"/>
        <end position="172"/>
    </location>
</feature>
<dbReference type="EMBL" id="JBHSZQ010000001">
    <property type="protein sequence ID" value="MFC7124620.1"/>
    <property type="molecule type" value="Genomic_DNA"/>
</dbReference>
<name>A0ABD5X0A2_9EURY</name>
<comment type="caution">
    <text evidence="4">The sequence shown here is derived from an EMBL/GenBank/DDBJ whole genome shotgun (WGS) entry which is preliminary data.</text>
</comment>
<organism evidence="4 5">
    <name type="scientific">Halovenus rubra</name>
    <dbReference type="NCBI Taxonomy" id="869890"/>
    <lineage>
        <taxon>Archaea</taxon>
        <taxon>Methanobacteriati</taxon>
        <taxon>Methanobacteriota</taxon>
        <taxon>Stenosarchaea group</taxon>
        <taxon>Halobacteria</taxon>
        <taxon>Halobacteriales</taxon>
        <taxon>Haloarculaceae</taxon>
        <taxon>Halovenus</taxon>
    </lineage>
</organism>
<dbReference type="GO" id="GO:0016787">
    <property type="term" value="F:hydrolase activity"/>
    <property type="evidence" value="ECO:0007669"/>
    <property type="project" value="UniProtKB-KW"/>
</dbReference>
<dbReference type="PROSITE" id="PS51462">
    <property type="entry name" value="NUDIX"/>
    <property type="match status" value="1"/>
</dbReference>
<protein>
    <submittedName>
        <fullName evidence="4">NUDIX domain-containing protein</fullName>
    </submittedName>
</protein>
<dbReference type="AlphaFoldDB" id="A0ABD5X0A2"/>
<comment type="cofactor">
    <cofactor evidence="1">
        <name>Mg(2+)</name>
        <dbReference type="ChEBI" id="CHEBI:18420"/>
    </cofactor>
</comment>
<dbReference type="InterPro" id="IPR000086">
    <property type="entry name" value="NUDIX_hydrolase_dom"/>
</dbReference>
<dbReference type="InterPro" id="IPR015797">
    <property type="entry name" value="NUDIX_hydrolase-like_dom_sf"/>
</dbReference>
<sequence>MADSDDIEQRLDYLRSTYGEFPVESDTYYHADKDFERVLRNHKRGVPGASRVWVERKDETLLVRTHGGPDGWGVPGGFIEPTERSDHAGEREVHEETGIDCEVFDVAYVHIAENRLEDGDCKPIEELGVAFLASAVGGKVDPQEDEIAAAKWWSALPDSSYPPASRLGPERL</sequence>